<dbReference type="InParanoid" id="A0A507BHS6"/>
<sequence>MVRRSRDPQQELSGPWKPESGVSAQQSLILSRTIRLRPRSEMKVEPSVITVPGYHTPSPSSWGVADELQEAAIPVDSVSQLHIYSYAPSINPDAFTWEEFMKTGSDLAEDLAQLATEVLYSCARIAVQKQLSRLPRRDVYQLAHLAATFEQIATIPVLSVFEHTEAPSGFNKFFGKRTKALVDEQFATISSEAERLLGVHLSHSELCKLPMLRNQTYSARDFLRSLFTDMAKSRRWSTSTGLTSAPSIPASNPLNPLNLAPIDPVESSGTSIFSSSSRPRSVKMFTRPSFEALPSQTAIMDTNIRRLLETRKCHLPCFNLSHTPNPDFVGRKDILETMDRYLLPSVSDSKGLHNTRLFALCGMGGIGKTDVAIQYAHSRRSKFGAVFWLDSGGISQLTVDFAQIASQLGLLSSTEAGDLESSIKIAKAWLTSSMSTDSDENETWLLIFDNADDLDIIADYVPCTGNGSVLITSRDPFAKENFFSHGTGIDMSPLSMDDSATLLRKLTRKTEDTSTLDERAASVTLATKLDGLPLAMTQMAGFIRRRRVSIREFISLYDTDARYAEIHDFSNYIQSHRYGYTLATAYNFQDLSPHATKLLQLLAFMNPDRIQESIFVDSKAAKSDVKSAFWTPSTFESARFELLTSSIVKRNIDKKELWIHRVIQAEVRTRIDEARGYQVFKDAVELLNGVWPPGDLLMQAKTRWAACEDLMPHLEQFYNLYLEYASVWDDFEVDITFPSLLNEMGVKANITQEPLLSNMHLTMGALCNGLHDAQASLEHNILCLTIRKDEAAKRNQPDLPLAFAHSQMGISYMGVKKYALATEYFKQSVELLKTIDADYDQWCFPVCNLGLAYWIQGELDQANTLLTEYWTRRQTFFGRIESISYKNARVLHALGNVRASLATQAERRGELDAAKKLWEEAFGLHKDCFNQYHSSYGTFNRRVGDASHKLAEHYIRLSEDAKAKELLERSLSIWGDWPWFKNELARSAFLHGTHLRDAGDEEDAEAGRYWIEKAMKLRSQILPGEKPKDLEQADFDDLVCFWSI</sequence>
<name>A0A507BHS6_9PEZI</name>
<dbReference type="Gene3D" id="1.25.40.10">
    <property type="entry name" value="Tetratricopeptide repeat domain"/>
    <property type="match status" value="1"/>
</dbReference>
<dbReference type="GeneID" id="41978796"/>
<keyword evidence="4" id="KW-1185">Reference proteome</keyword>
<dbReference type="InterPro" id="IPR019734">
    <property type="entry name" value="TPR_rpt"/>
</dbReference>
<dbReference type="PANTHER" id="PTHR35205">
    <property type="entry name" value="NB-ARC AND TPR DOMAIN PROTEIN"/>
    <property type="match status" value="1"/>
</dbReference>
<dbReference type="InterPro" id="IPR011990">
    <property type="entry name" value="TPR-like_helical_dom_sf"/>
</dbReference>
<evidence type="ECO:0000313" key="3">
    <source>
        <dbReference type="EMBL" id="TPX18956.1"/>
    </source>
</evidence>
<dbReference type="RefSeq" id="XP_031000667.1">
    <property type="nucleotide sequence ID" value="XM_031134068.1"/>
</dbReference>
<comment type="caution">
    <text evidence="3">The sequence shown here is derived from an EMBL/GenBank/DDBJ whole genome shotgun (WGS) entry which is preliminary data.</text>
</comment>
<protein>
    <recommendedName>
        <fullName evidence="2">DUF7779 domain-containing protein</fullName>
    </recommendedName>
</protein>
<proteinExistence type="predicted"/>
<dbReference type="SUPFAM" id="SSF52540">
    <property type="entry name" value="P-loop containing nucleoside triphosphate hydrolases"/>
    <property type="match status" value="1"/>
</dbReference>
<reference evidence="3 4" key="1">
    <citation type="submission" date="2019-06" db="EMBL/GenBank/DDBJ databases">
        <title>Draft genome sequence of the filamentous fungus Phialemoniopsis curvata isolated from diesel fuel.</title>
        <authorList>
            <person name="Varaljay V.A."/>
            <person name="Lyon W.J."/>
            <person name="Crouch A.L."/>
            <person name="Drake C.E."/>
            <person name="Hollomon J.M."/>
            <person name="Nadeau L.J."/>
            <person name="Nunn H.S."/>
            <person name="Stevenson B.S."/>
            <person name="Bojanowski C.L."/>
            <person name="Crookes-Goodson W.J."/>
        </authorList>
    </citation>
    <scope>NUCLEOTIDE SEQUENCE [LARGE SCALE GENOMIC DNA]</scope>
    <source>
        <strain evidence="3 4">D216</strain>
    </source>
</reference>
<dbReference type="GO" id="GO:0043531">
    <property type="term" value="F:ADP binding"/>
    <property type="evidence" value="ECO:0007669"/>
    <property type="project" value="InterPro"/>
</dbReference>
<feature type="region of interest" description="Disordered" evidence="1">
    <location>
        <begin position="1"/>
        <end position="24"/>
    </location>
</feature>
<evidence type="ECO:0000256" key="1">
    <source>
        <dbReference type="SAM" id="MobiDB-lite"/>
    </source>
</evidence>
<evidence type="ECO:0000313" key="4">
    <source>
        <dbReference type="Proteomes" id="UP000319257"/>
    </source>
</evidence>
<dbReference type="Pfam" id="PF25000">
    <property type="entry name" value="DUF7779"/>
    <property type="match status" value="1"/>
</dbReference>
<dbReference type="InterPro" id="IPR056681">
    <property type="entry name" value="DUF7779"/>
</dbReference>
<accession>A0A507BHS6</accession>
<dbReference type="EMBL" id="SKBQ01000104">
    <property type="protein sequence ID" value="TPX18956.1"/>
    <property type="molecule type" value="Genomic_DNA"/>
</dbReference>
<dbReference type="SMART" id="SM00028">
    <property type="entry name" value="TPR"/>
    <property type="match status" value="3"/>
</dbReference>
<dbReference type="OrthoDB" id="6161812at2759"/>
<dbReference type="AlphaFoldDB" id="A0A507BHS6"/>
<organism evidence="3 4">
    <name type="scientific">Thyridium curvatum</name>
    <dbReference type="NCBI Taxonomy" id="1093900"/>
    <lineage>
        <taxon>Eukaryota</taxon>
        <taxon>Fungi</taxon>
        <taxon>Dikarya</taxon>
        <taxon>Ascomycota</taxon>
        <taxon>Pezizomycotina</taxon>
        <taxon>Sordariomycetes</taxon>
        <taxon>Sordariomycetidae</taxon>
        <taxon>Thyridiales</taxon>
        <taxon>Thyridiaceae</taxon>
        <taxon>Thyridium</taxon>
    </lineage>
</organism>
<feature type="domain" description="DUF7779" evidence="2">
    <location>
        <begin position="587"/>
        <end position="675"/>
    </location>
</feature>
<dbReference type="InterPro" id="IPR027417">
    <property type="entry name" value="P-loop_NTPase"/>
</dbReference>
<dbReference type="PANTHER" id="PTHR35205:SF1">
    <property type="entry name" value="ZU5 DOMAIN-CONTAINING PROTEIN"/>
    <property type="match status" value="1"/>
</dbReference>
<gene>
    <name evidence="3" type="ORF">E0L32_011349</name>
</gene>
<dbReference type="STRING" id="1093900.A0A507BHS6"/>
<dbReference type="Proteomes" id="UP000319257">
    <property type="component" value="Unassembled WGS sequence"/>
</dbReference>
<evidence type="ECO:0000259" key="2">
    <source>
        <dbReference type="Pfam" id="PF25000"/>
    </source>
</evidence>
<dbReference type="Gene3D" id="3.40.50.300">
    <property type="entry name" value="P-loop containing nucleotide triphosphate hydrolases"/>
    <property type="match status" value="1"/>
</dbReference>
<dbReference type="SUPFAM" id="SSF48452">
    <property type="entry name" value="TPR-like"/>
    <property type="match status" value="1"/>
</dbReference>